<gene>
    <name evidence="1" type="ORF">GH975_05975</name>
</gene>
<dbReference type="KEGG" id="llp:GH975_05975"/>
<organism evidence="1 2">
    <name type="scientific">Litorivicinus lipolyticus</name>
    <dbReference type="NCBI Taxonomy" id="418701"/>
    <lineage>
        <taxon>Bacteria</taxon>
        <taxon>Pseudomonadati</taxon>
        <taxon>Pseudomonadota</taxon>
        <taxon>Gammaproteobacteria</taxon>
        <taxon>Oceanospirillales</taxon>
        <taxon>Litorivicinaceae</taxon>
        <taxon>Litorivicinus</taxon>
    </lineage>
</organism>
<sequence length="71" mass="8136">MDRPIETAMIFLVNELDHSIASRDSGRFMELIELMSNLDPDRAKSILHDRLTESAGLSTLIDYARCRYHIA</sequence>
<name>A0A5Q2QGK9_9GAMM</name>
<dbReference type="RefSeq" id="WP_153713649.1">
    <property type="nucleotide sequence ID" value="NZ_CP045871.1"/>
</dbReference>
<dbReference type="EMBL" id="CP045871">
    <property type="protein sequence ID" value="QGG80145.1"/>
    <property type="molecule type" value="Genomic_DNA"/>
</dbReference>
<proteinExistence type="predicted"/>
<evidence type="ECO:0000313" key="2">
    <source>
        <dbReference type="Proteomes" id="UP000388235"/>
    </source>
</evidence>
<dbReference type="AlphaFoldDB" id="A0A5Q2QGK9"/>
<accession>A0A5Q2QGK9</accession>
<keyword evidence="2" id="KW-1185">Reference proteome</keyword>
<evidence type="ECO:0000313" key="1">
    <source>
        <dbReference type="EMBL" id="QGG80145.1"/>
    </source>
</evidence>
<dbReference type="Proteomes" id="UP000388235">
    <property type="component" value="Chromosome"/>
</dbReference>
<reference evidence="1 2" key="1">
    <citation type="submission" date="2019-11" db="EMBL/GenBank/DDBJ databases">
        <authorList>
            <person name="Khan S.A."/>
            <person name="Jeon C.O."/>
            <person name="Chun B.H."/>
        </authorList>
    </citation>
    <scope>NUCLEOTIDE SEQUENCE [LARGE SCALE GENOMIC DNA]</scope>
    <source>
        <strain evidence="1 2">IMCC 1097</strain>
    </source>
</reference>
<protein>
    <submittedName>
        <fullName evidence="1">Uncharacterized protein</fullName>
    </submittedName>
</protein>